<organism evidence="1 2">
    <name type="scientific">Bombyx mandarina</name>
    <name type="common">Wild silk moth</name>
    <name type="synonym">Wild silkworm</name>
    <dbReference type="NCBI Taxonomy" id="7092"/>
    <lineage>
        <taxon>Eukaryota</taxon>
        <taxon>Metazoa</taxon>
        <taxon>Ecdysozoa</taxon>
        <taxon>Arthropoda</taxon>
        <taxon>Hexapoda</taxon>
        <taxon>Insecta</taxon>
        <taxon>Pterygota</taxon>
        <taxon>Neoptera</taxon>
        <taxon>Endopterygota</taxon>
        <taxon>Lepidoptera</taxon>
        <taxon>Glossata</taxon>
        <taxon>Ditrysia</taxon>
        <taxon>Bombycoidea</taxon>
        <taxon>Bombycidae</taxon>
        <taxon>Bombycinae</taxon>
        <taxon>Bombyx</taxon>
    </lineage>
</organism>
<dbReference type="InterPro" id="IPR036397">
    <property type="entry name" value="RNaseH_sf"/>
</dbReference>
<evidence type="ECO:0000313" key="1">
    <source>
        <dbReference type="Proteomes" id="UP000504629"/>
    </source>
</evidence>
<protein>
    <submittedName>
        <fullName evidence="2">Uncharacterized protein LOC114246643</fullName>
    </submittedName>
</protein>
<dbReference type="Proteomes" id="UP000504629">
    <property type="component" value="Unplaced"/>
</dbReference>
<keyword evidence="1" id="KW-1185">Reference proteome</keyword>
<proteinExistence type="predicted"/>
<evidence type="ECO:0000313" key="2">
    <source>
        <dbReference type="RefSeq" id="XP_028035085.1"/>
    </source>
</evidence>
<gene>
    <name evidence="2" type="primary">LOC114246643</name>
</gene>
<reference evidence="2" key="1">
    <citation type="submission" date="2025-08" db="UniProtKB">
        <authorList>
            <consortium name="RefSeq"/>
        </authorList>
    </citation>
    <scope>IDENTIFICATION</scope>
    <source>
        <tissue evidence="2">Silk gland</tissue>
    </source>
</reference>
<dbReference type="GeneID" id="114246643"/>
<dbReference type="AlphaFoldDB" id="A0A6J2JZP3"/>
<dbReference type="PANTHER" id="PTHR33939">
    <property type="entry name" value="PROTEIN CBG22215"/>
    <property type="match status" value="1"/>
</dbReference>
<name>A0A6J2JZP3_BOMMA</name>
<dbReference type="OrthoDB" id="2266637at2759"/>
<dbReference type="GO" id="GO:0003676">
    <property type="term" value="F:nucleic acid binding"/>
    <property type="evidence" value="ECO:0007669"/>
    <property type="project" value="InterPro"/>
</dbReference>
<dbReference type="PANTHER" id="PTHR33939:SF1">
    <property type="entry name" value="DUF4371 DOMAIN-CONTAINING PROTEIN"/>
    <property type="match status" value="1"/>
</dbReference>
<dbReference type="KEGG" id="bman:114246643"/>
<sequence length="245" mass="28685">MERSDIIVWCAKYIEKMRKNRTTKKRPVVFVDETYIHSTYHSKSCWQSEEEPRLFTSDSVGSRWIIAHAGTENGFISNALFIFKSQSKSSDYHDDMNSANFLKWMNEKLIPNLPTRSLVVMDNAPYHCTQINEAPTMSTLKDEMLNWLRERGIYFEESRIKPVLYNLIKQNKGPPTYAVNELLKSHNHEVLKLLPYHCDLNPIEKIWSLVKRRMAEKNLEQYPKNSVKLTEDALASVTPEDWAIQ</sequence>
<dbReference type="RefSeq" id="XP_028035085.1">
    <property type="nucleotide sequence ID" value="XM_028179284.1"/>
</dbReference>
<dbReference type="Gene3D" id="3.30.420.10">
    <property type="entry name" value="Ribonuclease H-like superfamily/Ribonuclease H"/>
    <property type="match status" value="1"/>
</dbReference>
<accession>A0A6J2JZP3</accession>